<dbReference type="PANTHER" id="PTHR21600:SF87">
    <property type="entry name" value="RNA PSEUDOURIDYLATE SYNTHASE DOMAIN-CONTAINING PROTEIN 1"/>
    <property type="match status" value="1"/>
</dbReference>
<name>A0A381Y8M5_9ZZZZ</name>
<dbReference type="Pfam" id="PF00849">
    <property type="entry name" value="PseudoU_synth_2"/>
    <property type="match status" value="1"/>
</dbReference>
<evidence type="ECO:0000313" key="3">
    <source>
        <dbReference type="EMBL" id="SVA73419.1"/>
    </source>
</evidence>
<organism evidence="3">
    <name type="scientific">marine metagenome</name>
    <dbReference type="NCBI Taxonomy" id="408172"/>
    <lineage>
        <taxon>unclassified sequences</taxon>
        <taxon>metagenomes</taxon>
        <taxon>ecological metagenomes</taxon>
    </lineage>
</organism>
<sequence length="239" mass="27133">MTDTLFEIVHEDDELLVVNKPADLVCHPTKGDEYSSLISRVRLHLGKAAGAHMINRLDRETTGIVLLAKRDEAAKELRRLWEGGIVQKSYDVIVRGHVGPDSDTIDEPLGRDEASPVAIKDCVRADGRAAQTDFTVAKRFERDEGNFSLLQVRPRTGRKHQIRIHLAHIGHPIVGDKLYGHDEDCYLALVERRLTDEQRRALLLPCHALHAGELTFAWRGREWRFGVKPEAWFAEFYGD</sequence>
<dbReference type="InterPro" id="IPR006145">
    <property type="entry name" value="PsdUridine_synth_RsuA/RluA"/>
</dbReference>
<dbReference type="EMBL" id="UINC01017646">
    <property type="protein sequence ID" value="SVA73419.1"/>
    <property type="molecule type" value="Genomic_DNA"/>
</dbReference>
<dbReference type="InterPro" id="IPR050188">
    <property type="entry name" value="RluA_PseudoU_synthase"/>
</dbReference>
<evidence type="ECO:0000256" key="1">
    <source>
        <dbReference type="ARBA" id="ARBA00010876"/>
    </source>
</evidence>
<dbReference type="PROSITE" id="PS01129">
    <property type="entry name" value="PSI_RLU"/>
    <property type="match status" value="1"/>
</dbReference>
<protein>
    <recommendedName>
        <fullName evidence="2">Pseudouridine synthase RsuA/RluA-like domain-containing protein</fullName>
    </recommendedName>
</protein>
<reference evidence="3" key="1">
    <citation type="submission" date="2018-05" db="EMBL/GenBank/DDBJ databases">
        <authorList>
            <person name="Lanie J.A."/>
            <person name="Ng W.-L."/>
            <person name="Kazmierczak K.M."/>
            <person name="Andrzejewski T.M."/>
            <person name="Davidsen T.M."/>
            <person name="Wayne K.J."/>
            <person name="Tettelin H."/>
            <person name="Glass J.I."/>
            <person name="Rusch D."/>
            <person name="Podicherti R."/>
            <person name="Tsui H.-C.T."/>
            <person name="Winkler M.E."/>
        </authorList>
    </citation>
    <scope>NUCLEOTIDE SEQUENCE</scope>
</reference>
<dbReference type="GO" id="GO:0009982">
    <property type="term" value="F:pseudouridine synthase activity"/>
    <property type="evidence" value="ECO:0007669"/>
    <property type="project" value="InterPro"/>
</dbReference>
<accession>A0A381Y8M5</accession>
<feature type="domain" description="Pseudouridine synthase RsuA/RluA-like" evidence="2">
    <location>
        <begin position="15"/>
        <end position="168"/>
    </location>
</feature>
<dbReference type="GO" id="GO:0000455">
    <property type="term" value="P:enzyme-directed rRNA pseudouridine synthesis"/>
    <property type="evidence" value="ECO:0007669"/>
    <property type="project" value="TreeGrafter"/>
</dbReference>
<dbReference type="CDD" id="cd02869">
    <property type="entry name" value="PseudoU_synth_RluA_like"/>
    <property type="match status" value="1"/>
</dbReference>
<dbReference type="Gene3D" id="3.30.2350.10">
    <property type="entry name" value="Pseudouridine synthase"/>
    <property type="match status" value="1"/>
</dbReference>
<dbReference type="GO" id="GO:0003723">
    <property type="term" value="F:RNA binding"/>
    <property type="evidence" value="ECO:0007669"/>
    <property type="project" value="InterPro"/>
</dbReference>
<dbReference type="InterPro" id="IPR006224">
    <property type="entry name" value="PsdUridine_synth_RluA-like_CS"/>
</dbReference>
<dbReference type="InterPro" id="IPR020103">
    <property type="entry name" value="PsdUridine_synth_cat_dom_sf"/>
</dbReference>
<dbReference type="AlphaFoldDB" id="A0A381Y8M5"/>
<dbReference type="PANTHER" id="PTHR21600">
    <property type="entry name" value="MITOCHONDRIAL RNA PSEUDOURIDINE SYNTHASE"/>
    <property type="match status" value="1"/>
</dbReference>
<evidence type="ECO:0000259" key="2">
    <source>
        <dbReference type="Pfam" id="PF00849"/>
    </source>
</evidence>
<dbReference type="SUPFAM" id="SSF55120">
    <property type="entry name" value="Pseudouridine synthase"/>
    <property type="match status" value="1"/>
</dbReference>
<proteinExistence type="inferred from homology"/>
<comment type="similarity">
    <text evidence="1">Belongs to the pseudouridine synthase RluA family.</text>
</comment>
<gene>
    <name evidence="3" type="ORF">METZ01_LOCUS126273</name>
</gene>